<proteinExistence type="predicted"/>
<dbReference type="AlphaFoldDB" id="A0A9P0FME4"/>
<sequence>MDERECYRIHGIRLDESSADSDSGKSDFDDEYNKYRPKPIVLDPWKIVVISANSPDRKESVNKNTTSKRRYKRRNRIPSSETERPAFSSNSRTASNRLRQVNNLSAEEYDKCCPKPIVLDPLKIVVISADSSNRQVSITENTPLITKRPVISSNLRKIQQRSSSNRILHKVLNETTDSDNPMVSDPLKNVVISPNSSNFKESIGKKTSSNGRPVIDEEPTFADLLDNTFPDPNIEEEEEKHQDEDCLWSIVKCITCNFNL</sequence>
<reference evidence="2" key="1">
    <citation type="submission" date="2021-12" db="EMBL/GenBank/DDBJ databases">
        <authorList>
            <person name="King R."/>
        </authorList>
    </citation>
    <scope>NUCLEOTIDE SEQUENCE</scope>
</reference>
<evidence type="ECO:0000313" key="3">
    <source>
        <dbReference type="Proteomes" id="UP001154078"/>
    </source>
</evidence>
<feature type="compositionally biased region" description="Basic and acidic residues" evidence="1">
    <location>
        <begin position="11"/>
        <end position="34"/>
    </location>
</feature>
<dbReference type="EMBL" id="OV121138">
    <property type="protein sequence ID" value="CAH0560003.1"/>
    <property type="molecule type" value="Genomic_DNA"/>
</dbReference>
<protein>
    <submittedName>
        <fullName evidence="2">Uncharacterized protein</fullName>
    </submittedName>
</protein>
<feature type="region of interest" description="Disordered" evidence="1">
    <location>
        <begin position="56"/>
        <end position="95"/>
    </location>
</feature>
<name>A0A9P0FME4_BRAAE</name>
<feature type="region of interest" description="Disordered" evidence="1">
    <location>
        <begin position="11"/>
        <end position="35"/>
    </location>
</feature>
<dbReference type="Proteomes" id="UP001154078">
    <property type="component" value="Chromosome 7"/>
</dbReference>
<gene>
    <name evidence="2" type="ORF">MELIAE_LOCUS9854</name>
</gene>
<dbReference type="OrthoDB" id="6784747at2759"/>
<evidence type="ECO:0000256" key="1">
    <source>
        <dbReference type="SAM" id="MobiDB-lite"/>
    </source>
</evidence>
<accession>A0A9P0FME4</accession>
<organism evidence="2 3">
    <name type="scientific">Brassicogethes aeneus</name>
    <name type="common">Rape pollen beetle</name>
    <name type="synonym">Meligethes aeneus</name>
    <dbReference type="NCBI Taxonomy" id="1431903"/>
    <lineage>
        <taxon>Eukaryota</taxon>
        <taxon>Metazoa</taxon>
        <taxon>Ecdysozoa</taxon>
        <taxon>Arthropoda</taxon>
        <taxon>Hexapoda</taxon>
        <taxon>Insecta</taxon>
        <taxon>Pterygota</taxon>
        <taxon>Neoptera</taxon>
        <taxon>Endopterygota</taxon>
        <taxon>Coleoptera</taxon>
        <taxon>Polyphaga</taxon>
        <taxon>Cucujiformia</taxon>
        <taxon>Nitidulidae</taxon>
        <taxon>Meligethinae</taxon>
        <taxon>Brassicogethes</taxon>
    </lineage>
</organism>
<keyword evidence="3" id="KW-1185">Reference proteome</keyword>
<evidence type="ECO:0000313" key="2">
    <source>
        <dbReference type="EMBL" id="CAH0560003.1"/>
    </source>
</evidence>
<feature type="compositionally biased region" description="Basic residues" evidence="1">
    <location>
        <begin position="66"/>
        <end position="76"/>
    </location>
</feature>